<reference evidence="2" key="1">
    <citation type="journal article" date="2024" name="Front. Bioeng. Biotechnol.">
        <title>Genome-scale model development and genomic sequencing of the oleaginous clade Lipomyces.</title>
        <authorList>
            <person name="Czajka J.J."/>
            <person name="Han Y."/>
            <person name="Kim J."/>
            <person name="Mondo S.J."/>
            <person name="Hofstad B.A."/>
            <person name="Robles A."/>
            <person name="Haridas S."/>
            <person name="Riley R."/>
            <person name="LaButti K."/>
            <person name="Pangilinan J."/>
            <person name="Andreopoulos W."/>
            <person name="Lipzen A."/>
            <person name="Yan J."/>
            <person name="Wang M."/>
            <person name="Ng V."/>
            <person name="Grigoriev I.V."/>
            <person name="Spatafora J.W."/>
            <person name="Magnuson J.K."/>
            <person name="Baker S.E."/>
            <person name="Pomraning K.R."/>
        </authorList>
    </citation>
    <scope>NUCLEOTIDE SEQUENCE [LARGE SCALE GENOMIC DNA]</scope>
    <source>
        <strain evidence="2">CBS 10300</strain>
    </source>
</reference>
<sequence>MQVISSKEDKYPVELYKRLGEPDAAVRELASQEILQGLINENNLLKWNQAIARLLSGIGSPQRTIRLGYSNLLGNVLYTLREEVSTKQFCKMLAVDKIAMKEPHGADRQVPALQVLLAVHTYLSHRKLVSNPKLASTDINNMFDILFKVAEEATFVRELAFAILCNALVTLPDRLVDSGLQFYIIRRLADEKKTYLSLEGVAVYLSIRSRENFDTSLDQKKKNKYIYWNYANPLARMNFDILNRIINEAPLNVRSPSLEQLSGSDETDWSYSHFHSWRKRRHCVWDAIANMYASPNTHNPPAAGTEEYKAETVPFQMIWAKVDSKYFVTEHDYDNSEKSITGCNILAAFIKTIDVDYFSQLFTTNVSRELVMRDEMYTYASNNDRLRSFAVKRVATAVKVRCEQHPLDVPVIWKLLLGQVPTFDKNTLSALSSIVAEYSVDEALIDSTYNMLEDLFLRPTGQVFENSARSIGDLRREIIGVVFQLLKSTRQSTFTSSTWRRSAIRLLVWTACFRTIDPTSDLYAAPELTQSQVVLAKQRLEGAMSFLIGENTQKPVAVGSSRPLSWPYLTVQVLQDLEDDKDRYTLVNPVEQTLIKKAKKILNGLQSLKFGESTNPKVNLIEIFVSLIVLFVYTGSAVNEELEDVIKFATTMTNDILKERRQSLKKQDNSARKNKKRKVNASDGVTLSLDYADVEDLIEGNVGPVLVEMILAFSTKKSTVLKETCENLMKWFANLIDEEALQLFYNVLQAKENLSGQNELFDVEDDAVDIEDEDDDTEDSSEDDDASHSADNDDDDSDGMSIDDAEEVDTAQTDEQNKNFEQALSKVLGVGDISKKRTLPGDDSSEYSDSELSSEEDMTDEQMLALDHHIAALFKDRVSGSNKQTIASRKKLEKQAKENVIFAKTRTLDMLSAFVRSFAGKTATGSANVSEEVGRLMISMIMPLLKLIKTTTNEGVRSRTYLFIRTEVARTQFQVSATDDIYELLTTVLIETTHTNSNTYTNACAAVAMFLCKLLYKSGTAKEHPLEIMGKLMTIYTDFMKKWAMDKKLPNNSNLFIEFIRWVDEERRK</sequence>
<proteinExistence type="predicted"/>
<dbReference type="EMBL" id="MU970124">
    <property type="protein sequence ID" value="KAK9320559.1"/>
    <property type="molecule type" value="Genomic_DNA"/>
</dbReference>
<protein>
    <submittedName>
        <fullName evidence="1">DNA polymerase phi-domain-containing protein</fullName>
    </submittedName>
</protein>
<gene>
    <name evidence="1" type="ORF">V1517DRAFT_329044</name>
</gene>
<keyword evidence="2" id="KW-1185">Reference proteome</keyword>
<evidence type="ECO:0000313" key="1">
    <source>
        <dbReference type="EMBL" id="KAK9320559.1"/>
    </source>
</evidence>
<comment type="caution">
    <text evidence="1">The sequence shown here is derived from an EMBL/GenBank/DDBJ whole genome shotgun (WGS) entry which is preliminary data.</text>
</comment>
<evidence type="ECO:0000313" key="2">
    <source>
        <dbReference type="Proteomes" id="UP001489719"/>
    </source>
</evidence>
<name>A0ACC3THI5_9ASCO</name>
<accession>A0ACC3THI5</accession>
<dbReference type="Proteomes" id="UP001489719">
    <property type="component" value="Unassembled WGS sequence"/>
</dbReference>
<organism evidence="1 2">
    <name type="scientific">Lipomyces orientalis</name>
    <dbReference type="NCBI Taxonomy" id="1233043"/>
    <lineage>
        <taxon>Eukaryota</taxon>
        <taxon>Fungi</taxon>
        <taxon>Dikarya</taxon>
        <taxon>Ascomycota</taxon>
        <taxon>Saccharomycotina</taxon>
        <taxon>Lipomycetes</taxon>
        <taxon>Lipomycetales</taxon>
        <taxon>Lipomycetaceae</taxon>
        <taxon>Lipomyces</taxon>
    </lineage>
</organism>